<dbReference type="Proteomes" id="UP000663823">
    <property type="component" value="Unassembled WGS sequence"/>
</dbReference>
<name>A0A820ADF7_9BILA</name>
<reference evidence="1" key="1">
    <citation type="submission" date="2021-02" db="EMBL/GenBank/DDBJ databases">
        <authorList>
            <person name="Nowell W R."/>
        </authorList>
    </citation>
    <scope>NUCLEOTIDE SEQUENCE</scope>
</reference>
<evidence type="ECO:0000313" key="2">
    <source>
        <dbReference type="Proteomes" id="UP000663823"/>
    </source>
</evidence>
<accession>A0A820ADF7</accession>
<evidence type="ECO:0000313" key="1">
    <source>
        <dbReference type="EMBL" id="CAF4186981.1"/>
    </source>
</evidence>
<sequence>YYYNNELHHFPLFSTVPQFSYLGDLLAVHNII</sequence>
<dbReference type="AlphaFoldDB" id="A0A820ADF7"/>
<gene>
    <name evidence="1" type="ORF">OTI717_LOCUS37961</name>
</gene>
<dbReference type="EMBL" id="CAJOAX010019260">
    <property type="protein sequence ID" value="CAF4186981.1"/>
    <property type="molecule type" value="Genomic_DNA"/>
</dbReference>
<feature type="non-terminal residue" evidence="1">
    <location>
        <position position="1"/>
    </location>
</feature>
<organism evidence="1 2">
    <name type="scientific">Rotaria sordida</name>
    <dbReference type="NCBI Taxonomy" id="392033"/>
    <lineage>
        <taxon>Eukaryota</taxon>
        <taxon>Metazoa</taxon>
        <taxon>Spiralia</taxon>
        <taxon>Gnathifera</taxon>
        <taxon>Rotifera</taxon>
        <taxon>Eurotatoria</taxon>
        <taxon>Bdelloidea</taxon>
        <taxon>Philodinida</taxon>
        <taxon>Philodinidae</taxon>
        <taxon>Rotaria</taxon>
    </lineage>
</organism>
<proteinExistence type="predicted"/>
<comment type="caution">
    <text evidence="1">The sequence shown here is derived from an EMBL/GenBank/DDBJ whole genome shotgun (WGS) entry which is preliminary data.</text>
</comment>
<protein>
    <submittedName>
        <fullName evidence="1">Uncharacterized protein</fullName>
    </submittedName>
</protein>